<accession>A0A235EQK2</accession>
<comment type="caution">
    <text evidence="7">The sequence shown here is derived from an EMBL/GenBank/DDBJ whole genome shotgun (WGS) entry which is preliminary data.</text>
</comment>
<dbReference type="PANTHER" id="PTHR30329:SF21">
    <property type="entry name" value="LIPOPROTEIN YIAD-RELATED"/>
    <property type="match status" value="1"/>
</dbReference>
<evidence type="ECO:0000256" key="3">
    <source>
        <dbReference type="ARBA" id="ARBA00023237"/>
    </source>
</evidence>
<proteinExistence type="predicted"/>
<dbReference type="OrthoDB" id="345640at2"/>
<dbReference type="PANTHER" id="PTHR30329">
    <property type="entry name" value="STATOR ELEMENT OF FLAGELLAR MOTOR COMPLEX"/>
    <property type="match status" value="1"/>
</dbReference>
<reference evidence="7 8" key="1">
    <citation type="submission" date="2017-07" db="EMBL/GenBank/DDBJ databases">
        <title>Acidovorax KNDSW TSA 6 genome sequence and assembly.</title>
        <authorList>
            <person name="Mayilraj S."/>
        </authorList>
    </citation>
    <scope>NUCLEOTIDE SEQUENCE [LARGE SCALE GENOMIC DNA]</scope>
    <source>
        <strain evidence="7 8">KNDSW-TSA6</strain>
    </source>
</reference>
<dbReference type="RefSeq" id="WP_094287238.1">
    <property type="nucleotide sequence ID" value="NZ_NOIG01000004.1"/>
</dbReference>
<dbReference type="Proteomes" id="UP000215441">
    <property type="component" value="Unassembled WGS sequence"/>
</dbReference>
<keyword evidence="3" id="KW-0998">Cell outer membrane</keyword>
<evidence type="ECO:0000313" key="8">
    <source>
        <dbReference type="Proteomes" id="UP000215441"/>
    </source>
</evidence>
<evidence type="ECO:0000256" key="4">
    <source>
        <dbReference type="PROSITE-ProRule" id="PRU00473"/>
    </source>
</evidence>
<keyword evidence="7" id="KW-0282">Flagellum</keyword>
<keyword evidence="7" id="KW-0966">Cell projection</keyword>
<gene>
    <name evidence="7" type="ORF">CBY09_05535</name>
</gene>
<evidence type="ECO:0000259" key="6">
    <source>
        <dbReference type="PROSITE" id="PS51123"/>
    </source>
</evidence>
<dbReference type="Pfam" id="PF00691">
    <property type="entry name" value="OmpA"/>
    <property type="match status" value="1"/>
</dbReference>
<comment type="subcellular location">
    <subcellularLocation>
        <location evidence="1">Cell outer membrane</location>
    </subcellularLocation>
</comment>
<feature type="signal peptide" evidence="5">
    <location>
        <begin position="1"/>
        <end position="26"/>
    </location>
</feature>
<dbReference type="SUPFAM" id="SSF103088">
    <property type="entry name" value="OmpA-like"/>
    <property type="match status" value="1"/>
</dbReference>
<keyword evidence="7" id="KW-0969">Cilium</keyword>
<name>A0A235EQK2_9BURK</name>
<dbReference type="PROSITE" id="PS51123">
    <property type="entry name" value="OMPA_2"/>
    <property type="match status" value="1"/>
</dbReference>
<keyword evidence="5" id="KW-0732">Signal</keyword>
<feature type="domain" description="OmpA-like" evidence="6">
    <location>
        <begin position="225"/>
        <end position="340"/>
    </location>
</feature>
<evidence type="ECO:0000313" key="7">
    <source>
        <dbReference type="EMBL" id="OYD51289.1"/>
    </source>
</evidence>
<dbReference type="CDD" id="cd07185">
    <property type="entry name" value="OmpA_C-like"/>
    <property type="match status" value="1"/>
</dbReference>
<evidence type="ECO:0000256" key="2">
    <source>
        <dbReference type="ARBA" id="ARBA00023136"/>
    </source>
</evidence>
<dbReference type="EMBL" id="NOIG01000004">
    <property type="protein sequence ID" value="OYD51289.1"/>
    <property type="molecule type" value="Genomic_DNA"/>
</dbReference>
<dbReference type="Gene3D" id="3.30.1330.60">
    <property type="entry name" value="OmpA-like domain"/>
    <property type="match status" value="1"/>
</dbReference>
<dbReference type="InterPro" id="IPR036737">
    <property type="entry name" value="OmpA-like_sf"/>
</dbReference>
<keyword evidence="2 4" id="KW-0472">Membrane</keyword>
<keyword evidence="8" id="KW-1185">Reference proteome</keyword>
<organism evidence="7 8">
    <name type="scientific">Acidovorax kalamii</name>
    <dbReference type="NCBI Taxonomy" id="2004485"/>
    <lineage>
        <taxon>Bacteria</taxon>
        <taxon>Pseudomonadati</taxon>
        <taxon>Pseudomonadota</taxon>
        <taxon>Betaproteobacteria</taxon>
        <taxon>Burkholderiales</taxon>
        <taxon>Comamonadaceae</taxon>
        <taxon>Acidovorax</taxon>
    </lineage>
</organism>
<sequence length="340" mass="36787">MIKTLFRQWGASLCLGFLALASQAPAAAQDLPGAKDHPAVKRFGGSTIVGYEVRNFDAVEFQTSTFKEFDLQAYRRIYVQPPLALEGKLTRLWYEAPGATRSLELFRNYANELTASGFAALYDSTRDSAAGSYTNFLASLSSGRRDFVKNNRSEYVMYAASASSLRTGTFQKGNTTVRLIAIDWPKDEPTYKAKQGAYIAVDILETQAMEQKMVVVSASDISKSITANGKVAIYGILFDTGKADVKPESKPSLEQIAAFLKAEPTVKLHVVGHTDSVGGFDSNLALSKRRADAVAAALVKDYGIAANRMVGNGVASLAPVASNSSDEGRAKNRRVELVLQ</sequence>
<protein>
    <submittedName>
        <fullName evidence="7">Flagellar motor protein MotB</fullName>
    </submittedName>
</protein>
<dbReference type="InterPro" id="IPR006664">
    <property type="entry name" value="OMP_bac"/>
</dbReference>
<evidence type="ECO:0000256" key="1">
    <source>
        <dbReference type="ARBA" id="ARBA00004442"/>
    </source>
</evidence>
<feature type="chain" id="PRO_5012827917" evidence="5">
    <location>
        <begin position="27"/>
        <end position="340"/>
    </location>
</feature>
<dbReference type="PRINTS" id="PR01021">
    <property type="entry name" value="OMPADOMAIN"/>
</dbReference>
<dbReference type="InterPro" id="IPR050330">
    <property type="entry name" value="Bact_OuterMem_StrucFunc"/>
</dbReference>
<evidence type="ECO:0000256" key="5">
    <source>
        <dbReference type="SAM" id="SignalP"/>
    </source>
</evidence>
<dbReference type="AlphaFoldDB" id="A0A235EQK2"/>
<dbReference type="GO" id="GO:0009279">
    <property type="term" value="C:cell outer membrane"/>
    <property type="evidence" value="ECO:0007669"/>
    <property type="project" value="UniProtKB-SubCell"/>
</dbReference>
<dbReference type="InterPro" id="IPR006665">
    <property type="entry name" value="OmpA-like"/>
</dbReference>